<keyword evidence="6" id="KW-0472">Membrane</keyword>
<dbReference type="SUPFAM" id="SSF56935">
    <property type="entry name" value="Porins"/>
    <property type="match status" value="1"/>
</dbReference>
<comment type="similarity">
    <text evidence="2">Belongs to the OmpP1/FadL family.</text>
</comment>
<dbReference type="Pfam" id="PF03349">
    <property type="entry name" value="Toluene_X"/>
    <property type="match status" value="1"/>
</dbReference>
<feature type="chain" id="PRO_5045425311" evidence="8">
    <location>
        <begin position="22"/>
        <end position="415"/>
    </location>
</feature>
<evidence type="ECO:0000256" key="8">
    <source>
        <dbReference type="SAM" id="SignalP"/>
    </source>
</evidence>
<keyword evidence="10" id="KW-1185">Reference proteome</keyword>
<keyword evidence="3" id="KW-1134">Transmembrane beta strand</keyword>
<dbReference type="PANTHER" id="PTHR35093">
    <property type="entry name" value="OUTER MEMBRANE PROTEIN NMB0088-RELATED"/>
    <property type="match status" value="1"/>
</dbReference>
<evidence type="ECO:0000256" key="2">
    <source>
        <dbReference type="ARBA" id="ARBA00008163"/>
    </source>
</evidence>
<keyword evidence="7" id="KW-0998">Cell outer membrane</keyword>
<evidence type="ECO:0000313" key="10">
    <source>
        <dbReference type="Proteomes" id="UP000829647"/>
    </source>
</evidence>
<evidence type="ECO:0000313" key="9">
    <source>
        <dbReference type="EMBL" id="UPL49316.1"/>
    </source>
</evidence>
<evidence type="ECO:0000256" key="4">
    <source>
        <dbReference type="ARBA" id="ARBA00022692"/>
    </source>
</evidence>
<dbReference type="Gene3D" id="2.40.160.60">
    <property type="entry name" value="Outer membrane protein transport protein (OMPP1/FadL/TodX)"/>
    <property type="match status" value="1"/>
</dbReference>
<reference evidence="9 10" key="1">
    <citation type="submission" date="2022-04" db="EMBL/GenBank/DDBJ databases">
        <title>Hymenobacter sp. isolated from the air.</title>
        <authorList>
            <person name="Won M."/>
            <person name="Lee C.-M."/>
            <person name="Woen H.-Y."/>
            <person name="Kwon S.-W."/>
        </authorList>
    </citation>
    <scope>NUCLEOTIDE SEQUENCE [LARGE SCALE GENOMIC DNA]</scope>
    <source>
        <strain evidence="10">5516 S-25</strain>
    </source>
</reference>
<dbReference type="EMBL" id="CP095848">
    <property type="protein sequence ID" value="UPL49316.1"/>
    <property type="molecule type" value="Genomic_DNA"/>
</dbReference>
<proteinExistence type="inferred from homology"/>
<protein>
    <submittedName>
        <fullName evidence="9">Outer membrane protein transport protein</fullName>
    </submittedName>
</protein>
<keyword evidence="4" id="KW-0812">Transmembrane</keyword>
<evidence type="ECO:0000256" key="3">
    <source>
        <dbReference type="ARBA" id="ARBA00022452"/>
    </source>
</evidence>
<evidence type="ECO:0000256" key="6">
    <source>
        <dbReference type="ARBA" id="ARBA00023136"/>
    </source>
</evidence>
<evidence type="ECO:0000256" key="1">
    <source>
        <dbReference type="ARBA" id="ARBA00004571"/>
    </source>
</evidence>
<accession>A0ABY4JC11</accession>
<evidence type="ECO:0000256" key="7">
    <source>
        <dbReference type="ARBA" id="ARBA00023237"/>
    </source>
</evidence>
<comment type="subcellular location">
    <subcellularLocation>
        <location evidence="1">Cell outer membrane</location>
        <topology evidence="1">Multi-pass membrane protein</topology>
    </subcellularLocation>
</comment>
<dbReference type="Proteomes" id="UP000829647">
    <property type="component" value="Chromosome"/>
</dbReference>
<dbReference type="RefSeq" id="WP_244694525.1">
    <property type="nucleotide sequence ID" value="NZ_CP095848.1"/>
</dbReference>
<dbReference type="InterPro" id="IPR005017">
    <property type="entry name" value="OMPP1/FadL/TodX"/>
</dbReference>
<sequence length="415" mass="44299">MNLKSLLLAGGALLSGTAASAGGYQVTLAGQKNNGMGGVGVGLSLDQAAMFYNPGALAMVKDRGVQVGVNLTLARNAFVAEGGNQQRELRNSYTTPLNFYAGFGPAEGKFRAGIAVYTPFGSKLQYADGWEGRTSLTDIDLKSVFVQPTISYAITDQLSVGAGLVVLAYGAVNLQRDIALPDSYGHIELDGKADTKFGFNAGIFFKPSDKLSLGINYRSKIDAVVKDGDVTFSGIPASFSSRFQATKFNATLPLIATTSIGLGIMPNEKLTIGFDASLAQWSKYRVLRFDFDQQINGSTSSESKRFYEDALTFRLGGQYKLTEGLTVRAGGAYDQTPVRDGYVTPETPDNDRLSGTLGASYTFGKFGVDLSAQYVGIMKRTVTQTELLNNGTTDRIAGTYKTNIVIPGIGLNYAF</sequence>
<name>A0ABY4JC11_9BACT</name>
<evidence type="ECO:0000256" key="5">
    <source>
        <dbReference type="ARBA" id="ARBA00022729"/>
    </source>
</evidence>
<feature type="signal peptide" evidence="8">
    <location>
        <begin position="1"/>
        <end position="21"/>
    </location>
</feature>
<organism evidence="9 10">
    <name type="scientific">Hymenobacter sublimis</name>
    <dbReference type="NCBI Taxonomy" id="2933777"/>
    <lineage>
        <taxon>Bacteria</taxon>
        <taxon>Pseudomonadati</taxon>
        <taxon>Bacteroidota</taxon>
        <taxon>Cytophagia</taxon>
        <taxon>Cytophagales</taxon>
        <taxon>Hymenobacteraceae</taxon>
        <taxon>Hymenobacter</taxon>
    </lineage>
</organism>
<keyword evidence="5 8" id="KW-0732">Signal</keyword>
<gene>
    <name evidence="9" type="ORF">MWH26_00010</name>
</gene>
<dbReference type="PANTHER" id="PTHR35093:SF8">
    <property type="entry name" value="OUTER MEMBRANE PROTEIN NMB0088-RELATED"/>
    <property type="match status" value="1"/>
</dbReference>